<evidence type="ECO:0000259" key="1">
    <source>
        <dbReference type="PROSITE" id="PS50878"/>
    </source>
</evidence>
<gene>
    <name evidence="2" type="ORF">g.35943</name>
</gene>
<dbReference type="PANTHER" id="PTHR33332">
    <property type="entry name" value="REVERSE TRANSCRIPTASE DOMAIN-CONTAINING PROTEIN"/>
    <property type="match status" value="1"/>
</dbReference>
<organism evidence="2">
    <name type="scientific">Clastoptera arizonana</name>
    <name type="common">Arizona spittle bug</name>
    <dbReference type="NCBI Taxonomy" id="38151"/>
    <lineage>
        <taxon>Eukaryota</taxon>
        <taxon>Metazoa</taxon>
        <taxon>Ecdysozoa</taxon>
        <taxon>Arthropoda</taxon>
        <taxon>Hexapoda</taxon>
        <taxon>Insecta</taxon>
        <taxon>Pterygota</taxon>
        <taxon>Neoptera</taxon>
        <taxon>Paraneoptera</taxon>
        <taxon>Hemiptera</taxon>
        <taxon>Auchenorrhyncha</taxon>
        <taxon>Cercopoidea</taxon>
        <taxon>Clastopteridae</taxon>
        <taxon>Clastoptera</taxon>
    </lineage>
</organism>
<feature type="non-terminal residue" evidence="2">
    <location>
        <position position="407"/>
    </location>
</feature>
<dbReference type="CDD" id="cd01650">
    <property type="entry name" value="RT_nLTR_like"/>
    <property type="match status" value="1"/>
</dbReference>
<dbReference type="GO" id="GO:0071897">
    <property type="term" value="P:DNA biosynthetic process"/>
    <property type="evidence" value="ECO:0007669"/>
    <property type="project" value="UniProtKB-ARBA"/>
</dbReference>
<dbReference type="Pfam" id="PF00078">
    <property type="entry name" value="RVT_1"/>
    <property type="match status" value="1"/>
</dbReference>
<evidence type="ECO:0000313" key="2">
    <source>
        <dbReference type="EMBL" id="JAS21654.1"/>
    </source>
</evidence>
<feature type="non-terminal residue" evidence="2">
    <location>
        <position position="1"/>
    </location>
</feature>
<accession>A0A1B6D7J6</accession>
<reference evidence="2" key="1">
    <citation type="submission" date="2015-12" db="EMBL/GenBank/DDBJ databases">
        <title>De novo transcriptome assembly of four potential Pierce s Disease insect vectors from Arizona vineyards.</title>
        <authorList>
            <person name="Tassone E.E."/>
        </authorList>
    </citation>
    <scope>NUCLEOTIDE SEQUENCE</scope>
</reference>
<dbReference type="InterPro" id="IPR043502">
    <property type="entry name" value="DNA/RNA_pol_sf"/>
</dbReference>
<dbReference type="InterPro" id="IPR000477">
    <property type="entry name" value="RT_dom"/>
</dbReference>
<proteinExistence type="predicted"/>
<feature type="domain" description="Reverse transcriptase" evidence="1">
    <location>
        <begin position="1"/>
        <end position="275"/>
    </location>
</feature>
<dbReference type="EMBL" id="GEDC01015644">
    <property type="protein sequence ID" value="JAS21654.1"/>
    <property type="molecule type" value="Transcribed_RNA"/>
</dbReference>
<dbReference type="AlphaFoldDB" id="A0A1B6D7J6"/>
<protein>
    <recommendedName>
        <fullName evidence="1">Reverse transcriptase domain-containing protein</fullName>
    </recommendedName>
</protein>
<dbReference type="SUPFAM" id="SSF56672">
    <property type="entry name" value="DNA/RNA polymerases"/>
    <property type="match status" value="1"/>
</dbReference>
<dbReference type="PROSITE" id="PS50878">
    <property type="entry name" value="RT_POL"/>
    <property type="match status" value="1"/>
</dbReference>
<name>A0A1B6D7J6_9HEMI</name>
<sequence>SNCNILILLQEYAKTNSCFFQNAVWHLITHFFILLICNIHRPISLLPIMSKLFEKLFLRRLKPIIEEKKLLPNHQFGFRQRHSTIEQVHRLIDIIEKALEGEEVCSIIFLDVSQAFDKVWHEGLLYKLNQYLPIQYVNLLKSYITDRMFRVNHGADYSEFKDIKAGVPQGSVLGPILYLLFTSDLPQTPNVITATFADDTANSATAKTDARSTALLQRSNDNVEGWTKKWRIKLNDQKAVHVNYTNKRIPNPNRLTMNGNTIPHANSAKYLGMNLDAKAKWVEHIKTKVTELNLRFRELYWLLNRKSKTSIYNKLLVYNQILKPIWMYGIQLWGCASNCHILSVQRFQSKILRTIVNAPWYLRNTDIHRDLGVPMVAEVIKKIAAKHENKLIDHDNPEAFRLLDIEQ</sequence>